<accession>A0A1I7GFD6</accession>
<dbReference type="AlphaFoldDB" id="A0A1I7GFD6"/>
<proteinExistence type="predicted"/>
<dbReference type="SUPFAM" id="SSF56003">
    <property type="entry name" value="Molybdenum cofactor-binding domain"/>
    <property type="match status" value="1"/>
</dbReference>
<dbReference type="Gene3D" id="3.30.365.10">
    <property type="entry name" value="Aldehyde oxidase/xanthine dehydrogenase, molybdopterin binding domain"/>
    <property type="match status" value="2"/>
</dbReference>
<dbReference type="GO" id="GO:0016491">
    <property type="term" value="F:oxidoreductase activity"/>
    <property type="evidence" value="ECO:0007669"/>
    <property type="project" value="InterPro"/>
</dbReference>
<dbReference type="SMART" id="SM01008">
    <property type="entry name" value="Ald_Xan_dh_C"/>
    <property type="match status" value="1"/>
</dbReference>
<evidence type="ECO:0000259" key="1">
    <source>
        <dbReference type="SMART" id="SM01008"/>
    </source>
</evidence>
<dbReference type="RefSeq" id="WP_143106373.1">
    <property type="nucleotide sequence ID" value="NZ_FPBK01000004.1"/>
</dbReference>
<gene>
    <name evidence="2" type="ORF">SAMN05216480_104173</name>
</gene>
<dbReference type="OrthoDB" id="9767994at2"/>
<dbReference type="STRING" id="1224947.SAMN05216480_104173"/>
<dbReference type="InterPro" id="IPR052516">
    <property type="entry name" value="N-heterocyclic_Hydroxylase"/>
</dbReference>
<organism evidence="2 3">
    <name type="scientific">Pustulibacterium marinum</name>
    <dbReference type="NCBI Taxonomy" id="1224947"/>
    <lineage>
        <taxon>Bacteria</taxon>
        <taxon>Pseudomonadati</taxon>
        <taxon>Bacteroidota</taxon>
        <taxon>Flavobacteriia</taxon>
        <taxon>Flavobacteriales</taxon>
        <taxon>Flavobacteriaceae</taxon>
        <taxon>Pustulibacterium</taxon>
    </lineage>
</organism>
<reference evidence="3" key="1">
    <citation type="submission" date="2016-10" db="EMBL/GenBank/DDBJ databases">
        <authorList>
            <person name="Varghese N."/>
            <person name="Submissions S."/>
        </authorList>
    </citation>
    <scope>NUCLEOTIDE SEQUENCE [LARGE SCALE GENOMIC DNA]</scope>
    <source>
        <strain evidence="3">CGMCC 1.12333</strain>
    </source>
</reference>
<evidence type="ECO:0000313" key="2">
    <source>
        <dbReference type="EMBL" id="SFU47155.1"/>
    </source>
</evidence>
<evidence type="ECO:0000313" key="3">
    <source>
        <dbReference type="Proteomes" id="UP000199138"/>
    </source>
</evidence>
<dbReference type="InterPro" id="IPR008274">
    <property type="entry name" value="AldOxase/xan_DH_MoCoBD1"/>
</dbReference>
<dbReference type="Pfam" id="PF02738">
    <property type="entry name" value="MoCoBD_1"/>
    <property type="match status" value="1"/>
</dbReference>
<dbReference type="Proteomes" id="UP000199138">
    <property type="component" value="Unassembled WGS sequence"/>
</dbReference>
<dbReference type="EMBL" id="FPBK01000004">
    <property type="protein sequence ID" value="SFU47155.1"/>
    <property type="molecule type" value="Genomic_DNA"/>
</dbReference>
<sequence length="262" mass="29259">MFGIDYHEDGMQIAMPIHPPAFGMKLDSFDASEALQMKGISHVISVRSFKKNYGRAIFDEHAFPEFIAVVGDSVWNVMQAKKKVKANWKPFDSYALEKNIFGNKSTVTVPAGLESTTEHYKTMKKGNSNALKTLRKDGNPEVAFKNAHKVIESTYTAPFLAHNAMEPVNCFAEASGKHIRVVSPMQAPEYMETTLADNFGISKENIDLKVTRMGGGFGRRAYSFNIVEAVAIAQKVKTPVQLIYTREDDMTGGIYRPMYQIT</sequence>
<dbReference type="InterPro" id="IPR037165">
    <property type="entry name" value="AldOxase/xan_DH_Mopterin-bd_sf"/>
</dbReference>
<dbReference type="PANTHER" id="PTHR47495">
    <property type="entry name" value="ALDEHYDE DEHYDROGENASE"/>
    <property type="match status" value="1"/>
</dbReference>
<dbReference type="SUPFAM" id="SSF54665">
    <property type="entry name" value="CO dehydrogenase molybdoprotein N-domain-like"/>
    <property type="match status" value="1"/>
</dbReference>
<feature type="domain" description="Aldehyde oxidase/xanthine dehydrogenase a/b hammerhead" evidence="1">
    <location>
        <begin position="2"/>
        <end position="92"/>
    </location>
</feature>
<dbReference type="PANTHER" id="PTHR47495:SF1">
    <property type="entry name" value="BLL3820 PROTEIN"/>
    <property type="match status" value="1"/>
</dbReference>
<name>A0A1I7GFD6_9FLAO</name>
<keyword evidence="3" id="KW-1185">Reference proteome</keyword>
<dbReference type="InterPro" id="IPR000674">
    <property type="entry name" value="Ald_Oxase/Xan_DH_a/b"/>
</dbReference>
<dbReference type="InterPro" id="IPR036856">
    <property type="entry name" value="Ald_Oxase/Xan_DH_a/b_sf"/>
</dbReference>
<protein>
    <submittedName>
        <fullName evidence="2">Isoquinoline 1-oxidoreductase, beta subunit</fullName>
    </submittedName>
</protein>